<feature type="region of interest" description="Disordered" evidence="1">
    <location>
        <begin position="357"/>
        <end position="419"/>
    </location>
</feature>
<feature type="region of interest" description="Disordered" evidence="1">
    <location>
        <begin position="736"/>
        <end position="815"/>
    </location>
</feature>
<dbReference type="OrthoDB" id="5600480at2759"/>
<feature type="compositionally biased region" description="Low complexity" evidence="1">
    <location>
        <begin position="756"/>
        <end position="774"/>
    </location>
</feature>
<feature type="compositionally biased region" description="Low complexity" evidence="1">
    <location>
        <begin position="534"/>
        <end position="545"/>
    </location>
</feature>
<dbReference type="AlphaFoldDB" id="A0A1Y2HMT7"/>
<feature type="compositionally biased region" description="Low complexity" evidence="1">
    <location>
        <begin position="357"/>
        <end position="399"/>
    </location>
</feature>
<feature type="compositionally biased region" description="Low complexity" evidence="1">
    <location>
        <begin position="796"/>
        <end position="815"/>
    </location>
</feature>
<dbReference type="EMBL" id="MCFL01000024">
    <property type="protein sequence ID" value="ORZ35111.1"/>
    <property type="molecule type" value="Genomic_DNA"/>
</dbReference>
<feature type="region of interest" description="Disordered" evidence="1">
    <location>
        <begin position="454"/>
        <end position="503"/>
    </location>
</feature>
<organism evidence="2 3">
    <name type="scientific">Catenaria anguillulae PL171</name>
    <dbReference type="NCBI Taxonomy" id="765915"/>
    <lineage>
        <taxon>Eukaryota</taxon>
        <taxon>Fungi</taxon>
        <taxon>Fungi incertae sedis</taxon>
        <taxon>Blastocladiomycota</taxon>
        <taxon>Blastocladiomycetes</taxon>
        <taxon>Blastocladiales</taxon>
        <taxon>Catenariaceae</taxon>
        <taxon>Catenaria</taxon>
    </lineage>
</organism>
<feature type="compositionally biased region" description="Acidic residues" evidence="1">
    <location>
        <begin position="165"/>
        <end position="179"/>
    </location>
</feature>
<proteinExistence type="predicted"/>
<evidence type="ECO:0000313" key="3">
    <source>
        <dbReference type="Proteomes" id="UP000193411"/>
    </source>
</evidence>
<feature type="compositionally biased region" description="Polar residues" evidence="1">
    <location>
        <begin position="695"/>
        <end position="705"/>
    </location>
</feature>
<name>A0A1Y2HMT7_9FUNG</name>
<feature type="compositionally biased region" description="Low complexity" evidence="1">
    <location>
        <begin position="231"/>
        <end position="250"/>
    </location>
</feature>
<feature type="region of interest" description="Disordered" evidence="1">
    <location>
        <begin position="619"/>
        <end position="705"/>
    </location>
</feature>
<reference evidence="2 3" key="1">
    <citation type="submission" date="2016-07" db="EMBL/GenBank/DDBJ databases">
        <title>Pervasive Adenine N6-methylation of Active Genes in Fungi.</title>
        <authorList>
            <consortium name="DOE Joint Genome Institute"/>
            <person name="Mondo S.J."/>
            <person name="Dannebaum R.O."/>
            <person name="Kuo R.C."/>
            <person name="Labutti K."/>
            <person name="Haridas S."/>
            <person name="Kuo A."/>
            <person name="Salamov A."/>
            <person name="Ahrendt S.R."/>
            <person name="Lipzen A."/>
            <person name="Sullivan W."/>
            <person name="Andreopoulos W.B."/>
            <person name="Clum A."/>
            <person name="Lindquist E."/>
            <person name="Daum C."/>
            <person name="Ramamoorthy G.K."/>
            <person name="Gryganskyi A."/>
            <person name="Culley D."/>
            <person name="Magnuson J.K."/>
            <person name="James T.Y."/>
            <person name="O'Malley M.A."/>
            <person name="Stajich J.E."/>
            <person name="Spatafora J.W."/>
            <person name="Visel A."/>
            <person name="Grigoriev I.V."/>
        </authorList>
    </citation>
    <scope>NUCLEOTIDE SEQUENCE [LARGE SCALE GENOMIC DNA]</scope>
    <source>
        <strain evidence="2 3">PL171</strain>
    </source>
</reference>
<feature type="compositionally biased region" description="Low complexity" evidence="1">
    <location>
        <begin position="559"/>
        <end position="588"/>
    </location>
</feature>
<feature type="compositionally biased region" description="Polar residues" evidence="1">
    <location>
        <begin position="50"/>
        <end position="59"/>
    </location>
</feature>
<protein>
    <submittedName>
        <fullName evidence="2">Uncharacterized protein</fullName>
    </submittedName>
</protein>
<feature type="compositionally biased region" description="Low complexity" evidence="1">
    <location>
        <begin position="454"/>
        <end position="482"/>
    </location>
</feature>
<feature type="compositionally biased region" description="Low complexity" evidence="1">
    <location>
        <begin position="619"/>
        <end position="642"/>
    </location>
</feature>
<feature type="region of interest" description="Disordered" evidence="1">
    <location>
        <begin position="36"/>
        <end position="76"/>
    </location>
</feature>
<dbReference type="Proteomes" id="UP000193411">
    <property type="component" value="Unassembled WGS sequence"/>
</dbReference>
<feature type="compositionally biased region" description="Basic residues" evidence="1">
    <location>
        <begin position="737"/>
        <end position="748"/>
    </location>
</feature>
<feature type="compositionally biased region" description="Low complexity" evidence="1">
    <location>
        <begin position="491"/>
        <end position="503"/>
    </location>
</feature>
<feature type="compositionally biased region" description="Pro residues" evidence="1">
    <location>
        <begin position="681"/>
        <end position="690"/>
    </location>
</feature>
<sequence length="815" mass="83157">MIIGRFRSGKTWPWAVPCGSTAHPTPHVFTAAAPSSRGLQYPMSPPAAAANSTSGSAQPRQPHADPVGVASPGVSAQSNPLSDAWAAWIEQLVDDRVHRRLSEHSASPDPSSALSCIPVGPSSKRLSLTRSKPRVLRQQQQEKSTTAHSPQATPRLPPASTPLSDSDDSVEVVVLEDSDSDSHGSPSARDEDGWIDEEHTDTDLVTSAAAGRDGGASNGNSTGIDDDDDASSTSSSSSSATDPSSVSGSSDRNHHHHHPGLTLDRLYRSFRAFKITRERKYAQLVSHVRTVQVLVAQCFLDIEDLKQVTNQLCQHANAQIMSGTAAAGYGVYGNGHQQHNKQTAVVFSGNDQSISASNYSSSTASSSSSSSSSSTSAVSNANNNTPPLSSSPRSVPISPRHQHHQHHITPTSTPPLPIRPVASAVEGSAAALRTLLEQCDDPSLVGAFSVSMPSPTTSAAGHSSSSASSSTSSAMSTHAGSAPSTSTGTMAAGAPASSSVTTASSGTSTMAALAHLLESCSPVMASGKLTSGHSPLTSSSTTRLPISPPRRHAHLTSPSATSLHSYSQSQSQSSQSHQPWPNSSSNPRSPTPKSPKIRVGLPTPLARMAAAANLTSTSSSSAYSSTHAGVPSPSAAASAHFTHPPPFSPGPFASSPATNTPMLPPTPTRSGTAGDAFRKLAPPPPPPAPAPAAWTSGSPTTNVFTHRNASTTSVSGTGVGTMVDPQVLAILNSPRAVARKAHKPRHSPGKPTDRIGATAAGTGEESATGSSPMQGGSGSGSGSAQRLAWPALAEHTSPTQASAAPASASASTPGS</sequence>
<evidence type="ECO:0000313" key="2">
    <source>
        <dbReference type="EMBL" id="ORZ35111.1"/>
    </source>
</evidence>
<keyword evidence="3" id="KW-1185">Reference proteome</keyword>
<comment type="caution">
    <text evidence="2">The sequence shown here is derived from an EMBL/GenBank/DDBJ whole genome shotgun (WGS) entry which is preliminary data.</text>
</comment>
<feature type="region of interest" description="Disordered" evidence="1">
    <location>
        <begin position="528"/>
        <end position="599"/>
    </location>
</feature>
<accession>A0A1Y2HMT7</accession>
<feature type="compositionally biased region" description="Polar residues" evidence="1">
    <location>
        <begin position="104"/>
        <end position="114"/>
    </location>
</feature>
<feature type="region of interest" description="Disordered" evidence="1">
    <location>
        <begin position="101"/>
        <end position="260"/>
    </location>
</feature>
<feature type="compositionally biased region" description="Polar residues" evidence="1">
    <location>
        <begin position="137"/>
        <end position="152"/>
    </location>
</feature>
<gene>
    <name evidence="2" type="ORF">BCR44DRAFT_68636</name>
</gene>
<evidence type="ECO:0000256" key="1">
    <source>
        <dbReference type="SAM" id="MobiDB-lite"/>
    </source>
</evidence>